<evidence type="ECO:0000313" key="1">
    <source>
        <dbReference type="EMBL" id="KNZ63400.1"/>
    </source>
</evidence>
<gene>
    <name evidence="1" type="ORF">VP01_114g2</name>
</gene>
<sequence length="372" mass="43376">MHDLVEVSLPENNFLVAWRLTMGLYIDNRTQVGNKEINGDILILISKNQHLLKEDWSSCDTLASSGYNNHKGKSIGTCIESSINITKNFPPGEQSKSCKMRIFSRPVHIFEARERIFECKNPCIPGLFCAVLVYFWTKVENYHWNWFSKCCKFKLKIFNMWTNHLENLLIFNLLKTIIQHLTSFTWEENEEIDMLKFQRSFWFNCTVTLPKHLHMQTCLVLIAAWLDVNCRKLSKFFLKSVKSIFDNNVKGTQKSEKYRTTQSEGLKGSIWYVLMSLIHSSQVQEEKNEHKTVGEDPFGNFWTSGKDNKYLIIIETGVVYIPLKVFLLSFKSNWISCGDRGFLDPRCGDFRQGFAGEIQTSRNETDFYVKMV</sequence>
<dbReference type="EMBL" id="LAVV01001666">
    <property type="protein sequence ID" value="KNZ63400.1"/>
    <property type="molecule type" value="Genomic_DNA"/>
</dbReference>
<protein>
    <submittedName>
        <fullName evidence="1">Uncharacterized protein</fullName>
    </submittedName>
</protein>
<dbReference type="AlphaFoldDB" id="A0A0L6VT72"/>
<dbReference type="VEuPathDB" id="FungiDB:VP01_114g2"/>
<accession>A0A0L6VT72</accession>
<organism evidence="1 2">
    <name type="scientific">Puccinia sorghi</name>
    <dbReference type="NCBI Taxonomy" id="27349"/>
    <lineage>
        <taxon>Eukaryota</taxon>
        <taxon>Fungi</taxon>
        <taxon>Dikarya</taxon>
        <taxon>Basidiomycota</taxon>
        <taxon>Pucciniomycotina</taxon>
        <taxon>Pucciniomycetes</taxon>
        <taxon>Pucciniales</taxon>
        <taxon>Pucciniaceae</taxon>
        <taxon>Puccinia</taxon>
    </lineage>
</organism>
<evidence type="ECO:0000313" key="2">
    <source>
        <dbReference type="Proteomes" id="UP000037035"/>
    </source>
</evidence>
<dbReference type="Proteomes" id="UP000037035">
    <property type="component" value="Unassembled WGS sequence"/>
</dbReference>
<reference evidence="1 2" key="1">
    <citation type="submission" date="2015-08" db="EMBL/GenBank/DDBJ databases">
        <title>Next Generation Sequencing and Analysis of the Genome of Puccinia sorghi L Schw, the Causal Agent of Maize Common Rust.</title>
        <authorList>
            <person name="Rochi L."/>
            <person name="Burguener G."/>
            <person name="Darino M."/>
            <person name="Turjanski A."/>
            <person name="Kreff E."/>
            <person name="Dieguez M.J."/>
            <person name="Sacco F."/>
        </authorList>
    </citation>
    <scope>NUCLEOTIDE SEQUENCE [LARGE SCALE GENOMIC DNA]</scope>
    <source>
        <strain evidence="1 2">RO10H11247</strain>
    </source>
</reference>
<proteinExistence type="predicted"/>
<comment type="caution">
    <text evidence="1">The sequence shown here is derived from an EMBL/GenBank/DDBJ whole genome shotgun (WGS) entry which is preliminary data.</text>
</comment>
<name>A0A0L6VT72_9BASI</name>
<keyword evidence="2" id="KW-1185">Reference proteome</keyword>